<keyword evidence="1" id="KW-0732">Signal</keyword>
<protein>
    <recommendedName>
        <fullName evidence="4">Secreted protein</fullName>
    </recommendedName>
</protein>
<comment type="caution">
    <text evidence="2">The sequence shown here is derived from an EMBL/GenBank/DDBJ whole genome shotgun (WGS) entry which is preliminary data.</text>
</comment>
<evidence type="ECO:0000313" key="2">
    <source>
        <dbReference type="EMBL" id="KAG6681929.1"/>
    </source>
</evidence>
<dbReference type="AlphaFoldDB" id="A0A922DCB5"/>
<sequence length="98" mass="10951">MNNGFILFRFSLLSLPASFFPPFSLSLVPSIEHRICGFFSFTQNRNKIHGFSPQIRVTPSALGATVFSFRINLKPISLNTKGKKTGMHASLMFKLEGN</sequence>
<accession>A0A922DCB5</accession>
<feature type="chain" id="PRO_5036769068" description="Secreted protein" evidence="1">
    <location>
        <begin position="20"/>
        <end position="98"/>
    </location>
</feature>
<evidence type="ECO:0000256" key="1">
    <source>
        <dbReference type="SAM" id="SignalP"/>
    </source>
</evidence>
<evidence type="ECO:0000313" key="3">
    <source>
        <dbReference type="Proteomes" id="UP000811246"/>
    </source>
</evidence>
<evidence type="ECO:0008006" key="4">
    <source>
        <dbReference type="Google" id="ProtNLM"/>
    </source>
</evidence>
<gene>
    <name evidence="2" type="ORF">I3842_13G113800</name>
</gene>
<name>A0A922DCB5_CARIL</name>
<organism evidence="2 3">
    <name type="scientific">Carya illinoinensis</name>
    <name type="common">Pecan</name>
    <dbReference type="NCBI Taxonomy" id="32201"/>
    <lineage>
        <taxon>Eukaryota</taxon>
        <taxon>Viridiplantae</taxon>
        <taxon>Streptophyta</taxon>
        <taxon>Embryophyta</taxon>
        <taxon>Tracheophyta</taxon>
        <taxon>Spermatophyta</taxon>
        <taxon>Magnoliopsida</taxon>
        <taxon>eudicotyledons</taxon>
        <taxon>Gunneridae</taxon>
        <taxon>Pentapetalae</taxon>
        <taxon>rosids</taxon>
        <taxon>fabids</taxon>
        <taxon>Fagales</taxon>
        <taxon>Juglandaceae</taxon>
        <taxon>Carya</taxon>
    </lineage>
</organism>
<dbReference type="EMBL" id="CM031837">
    <property type="protein sequence ID" value="KAG6681929.1"/>
    <property type="molecule type" value="Genomic_DNA"/>
</dbReference>
<proteinExistence type="predicted"/>
<reference evidence="2" key="1">
    <citation type="submission" date="2021-01" db="EMBL/GenBank/DDBJ databases">
        <authorList>
            <person name="Lovell J.T."/>
            <person name="Bentley N."/>
            <person name="Bhattarai G."/>
            <person name="Jenkins J.W."/>
            <person name="Sreedasyam A."/>
            <person name="Alarcon Y."/>
            <person name="Bock C."/>
            <person name="Boston L."/>
            <person name="Carlson J."/>
            <person name="Cervantes K."/>
            <person name="Clermont K."/>
            <person name="Krom N."/>
            <person name="Kubenka K."/>
            <person name="Mamidi S."/>
            <person name="Mattison C."/>
            <person name="Monteros M."/>
            <person name="Pisani C."/>
            <person name="Plott C."/>
            <person name="Rajasekar S."/>
            <person name="Rhein H.S."/>
            <person name="Rohla C."/>
            <person name="Song M."/>
            <person name="Hilaire R.S."/>
            <person name="Shu S."/>
            <person name="Wells L."/>
            <person name="Wang X."/>
            <person name="Webber J."/>
            <person name="Heerema R.J."/>
            <person name="Klein P."/>
            <person name="Conner P."/>
            <person name="Grauke L."/>
            <person name="Grimwood J."/>
            <person name="Schmutz J."/>
            <person name="Randall J.J."/>
        </authorList>
    </citation>
    <scope>NUCLEOTIDE SEQUENCE</scope>
    <source>
        <tissue evidence="2">Leaf</tissue>
    </source>
</reference>
<dbReference type="Proteomes" id="UP000811246">
    <property type="component" value="Chromosome 13"/>
</dbReference>
<feature type="signal peptide" evidence="1">
    <location>
        <begin position="1"/>
        <end position="19"/>
    </location>
</feature>